<proteinExistence type="inferred from homology"/>
<evidence type="ECO:0000256" key="2">
    <source>
        <dbReference type="HAMAP-Rule" id="MF_02087"/>
    </source>
</evidence>
<dbReference type="PANTHER" id="PTHR10146">
    <property type="entry name" value="PROLINE SYNTHETASE CO-TRANSCRIBED BACTERIAL HOMOLOG PROTEIN"/>
    <property type="match status" value="1"/>
</dbReference>
<keyword evidence="1 2" id="KW-0663">Pyridoxal phosphate</keyword>
<dbReference type="InterPro" id="IPR011078">
    <property type="entry name" value="PyrdxlP_homeostasis"/>
</dbReference>
<dbReference type="GO" id="GO:0030170">
    <property type="term" value="F:pyridoxal phosphate binding"/>
    <property type="evidence" value="ECO:0007669"/>
    <property type="project" value="UniProtKB-UniRule"/>
</dbReference>
<dbReference type="SUPFAM" id="SSF51419">
    <property type="entry name" value="PLP-binding barrel"/>
    <property type="match status" value="1"/>
</dbReference>
<dbReference type="Pfam" id="PF01168">
    <property type="entry name" value="Ala_racemase_N"/>
    <property type="match status" value="1"/>
</dbReference>
<dbReference type="RefSeq" id="WP_201741701.1">
    <property type="nucleotide sequence ID" value="NZ_CP021642.1"/>
</dbReference>
<accession>A0A2R4P0B0</accession>
<dbReference type="FunFam" id="3.20.20.10:FF:000018">
    <property type="entry name" value="Pyridoxal phosphate homeostasis protein"/>
    <property type="match status" value="1"/>
</dbReference>
<evidence type="ECO:0000313" key="6">
    <source>
        <dbReference type="EMBL" id="AVX44120.1"/>
    </source>
</evidence>
<dbReference type="Proteomes" id="UP000241854">
    <property type="component" value="Chromosome"/>
</dbReference>
<dbReference type="InterPro" id="IPR029066">
    <property type="entry name" value="PLP-binding_barrel"/>
</dbReference>
<dbReference type="PIRSF" id="PIRSF004848">
    <property type="entry name" value="YBL036c_PLPDEIII"/>
    <property type="match status" value="1"/>
</dbReference>
<evidence type="ECO:0000256" key="3">
    <source>
        <dbReference type="PIRSR" id="PIRSR004848-1"/>
    </source>
</evidence>
<protein>
    <recommendedName>
        <fullName evidence="2">Pyridoxal phosphate homeostasis protein</fullName>
        <shortName evidence="2">PLP homeostasis protein</shortName>
    </recommendedName>
</protein>
<evidence type="ECO:0000256" key="4">
    <source>
        <dbReference type="RuleBase" id="RU004514"/>
    </source>
</evidence>
<feature type="modified residue" description="N6-(pyridoxal phosphate)lysine" evidence="2 3">
    <location>
        <position position="26"/>
    </location>
</feature>
<dbReference type="PANTHER" id="PTHR10146:SF14">
    <property type="entry name" value="PYRIDOXAL PHOSPHATE HOMEOSTASIS PROTEIN"/>
    <property type="match status" value="1"/>
</dbReference>
<dbReference type="NCBIfam" id="TIGR00044">
    <property type="entry name" value="YggS family pyridoxal phosphate-dependent enzyme"/>
    <property type="match status" value="1"/>
</dbReference>
<dbReference type="EMBL" id="CP021642">
    <property type="protein sequence ID" value="AVX44120.1"/>
    <property type="molecule type" value="Genomic_DNA"/>
</dbReference>
<comment type="function">
    <text evidence="2">Pyridoxal 5'-phosphate (PLP)-binding protein, which is involved in PLP homeostasis.</text>
</comment>
<gene>
    <name evidence="6" type="ORF">CCS77_1059</name>
</gene>
<organism evidence="6 7">
    <name type="scientific">Campylobacter concisus</name>
    <dbReference type="NCBI Taxonomy" id="199"/>
    <lineage>
        <taxon>Bacteria</taxon>
        <taxon>Pseudomonadati</taxon>
        <taxon>Campylobacterota</taxon>
        <taxon>Epsilonproteobacteria</taxon>
        <taxon>Campylobacterales</taxon>
        <taxon>Campylobacteraceae</taxon>
        <taxon>Campylobacter</taxon>
    </lineage>
</organism>
<dbReference type="HAMAP" id="MF_02087">
    <property type="entry name" value="PLP_homeostasis"/>
    <property type="match status" value="1"/>
</dbReference>
<name>A0A2R4P0B0_9BACT</name>
<comment type="similarity">
    <text evidence="2 4">Belongs to the pyridoxal phosphate-binding protein YggS/PROSC family.</text>
</comment>
<evidence type="ECO:0000313" key="7">
    <source>
        <dbReference type="Proteomes" id="UP000241854"/>
    </source>
</evidence>
<feature type="domain" description="Alanine racemase N-terminal" evidence="5">
    <location>
        <begin position="9"/>
        <end position="211"/>
    </location>
</feature>
<dbReference type="Gene3D" id="3.20.20.10">
    <property type="entry name" value="Alanine racemase"/>
    <property type="match status" value="1"/>
</dbReference>
<dbReference type="InterPro" id="IPR001608">
    <property type="entry name" value="Ala_racemase_N"/>
</dbReference>
<dbReference type="CDD" id="cd00635">
    <property type="entry name" value="PLPDE_III_YBL036c_like"/>
    <property type="match status" value="1"/>
</dbReference>
<dbReference type="AlphaFoldDB" id="A0A2R4P0B0"/>
<comment type="cofactor">
    <cofactor evidence="3">
        <name>pyridoxal 5'-phosphate</name>
        <dbReference type="ChEBI" id="CHEBI:597326"/>
    </cofactor>
</comment>
<evidence type="ECO:0000259" key="5">
    <source>
        <dbReference type="Pfam" id="PF01168"/>
    </source>
</evidence>
<reference evidence="6 7" key="1">
    <citation type="journal article" date="2018" name="Emerg. Microbes Infect.">
        <title>Genomic analysis of oral Campylobacter concisus strains identified a potential bacterial molecular marker associated with active Crohn's disease.</title>
        <authorList>
            <person name="Liu F."/>
            <person name="Ma R."/>
            <person name="Tay C.Y.A."/>
            <person name="Octavia S."/>
            <person name="Lan R."/>
            <person name="Chung H.K.L."/>
            <person name="Riordan S.M."/>
            <person name="Grimm M.C."/>
            <person name="Leong R.W."/>
            <person name="Tanaka M.M."/>
            <person name="Connor S."/>
            <person name="Zhang L."/>
        </authorList>
    </citation>
    <scope>NUCLEOTIDE SEQUENCE [LARGE SCALE GENOMIC DNA]</scope>
    <source>
        <strain evidence="6 7">P2CDO4</strain>
    </source>
</reference>
<sequence>MMIVLKDLLEKIENLSKDVTLIAVSKNVTCTEVRELYAQGQRNFGENRVQELAKKELELQDFTDIKWHMIGRLQNNKINQMISLKPVLWQSCDSFERALEVDKRLSYKLDTLLQINSADEDTKQGVSVANAAEIYERIQSECKNINLKGVMSIGAHVDEPKEVQKSFELTYKIYESLKPRGAAICSMGMSSDYELAIKCGSNMIRLGTMLYL</sequence>
<evidence type="ECO:0000256" key="1">
    <source>
        <dbReference type="ARBA" id="ARBA00022898"/>
    </source>
</evidence>